<organism evidence="1">
    <name type="scientific">marine sediment metagenome</name>
    <dbReference type="NCBI Taxonomy" id="412755"/>
    <lineage>
        <taxon>unclassified sequences</taxon>
        <taxon>metagenomes</taxon>
        <taxon>ecological metagenomes</taxon>
    </lineage>
</organism>
<name>X1KPF0_9ZZZZ</name>
<protein>
    <submittedName>
        <fullName evidence="1">Uncharacterized protein</fullName>
    </submittedName>
</protein>
<evidence type="ECO:0000313" key="1">
    <source>
        <dbReference type="EMBL" id="GAH95490.1"/>
    </source>
</evidence>
<gene>
    <name evidence="1" type="ORF">S06H3_06892</name>
</gene>
<accession>X1KPF0</accession>
<dbReference type="AlphaFoldDB" id="X1KPF0"/>
<proteinExistence type="predicted"/>
<sequence>MPQVGVASPSQVEDLWTCLLHRSYIFPDDIAKTVTFTAGAGAGDYDDWAEIADNLGAKLSDLTTADLHISGLKIRSESADEKLYQIQLGYGESAEAVTVIDPHELGSGTKHVEGDEQVRFRPPLIPTGSKVYYRMKCETGGATCIITLRYHYH</sequence>
<dbReference type="EMBL" id="BARV01002731">
    <property type="protein sequence ID" value="GAH95490.1"/>
    <property type="molecule type" value="Genomic_DNA"/>
</dbReference>
<comment type="caution">
    <text evidence="1">The sequence shown here is derived from an EMBL/GenBank/DDBJ whole genome shotgun (WGS) entry which is preliminary data.</text>
</comment>
<reference evidence="1" key="1">
    <citation type="journal article" date="2014" name="Front. Microbiol.">
        <title>High frequency of phylogenetically diverse reductive dehalogenase-homologous genes in deep subseafloor sedimentary metagenomes.</title>
        <authorList>
            <person name="Kawai M."/>
            <person name="Futagami T."/>
            <person name="Toyoda A."/>
            <person name="Takaki Y."/>
            <person name="Nishi S."/>
            <person name="Hori S."/>
            <person name="Arai W."/>
            <person name="Tsubouchi T."/>
            <person name="Morono Y."/>
            <person name="Uchiyama I."/>
            <person name="Ito T."/>
            <person name="Fujiyama A."/>
            <person name="Inagaki F."/>
            <person name="Takami H."/>
        </authorList>
    </citation>
    <scope>NUCLEOTIDE SEQUENCE</scope>
    <source>
        <strain evidence="1">Expedition CK06-06</strain>
    </source>
</reference>